<dbReference type="Pfam" id="PF14403">
    <property type="entry name" value="CP_ATPgrasp_2"/>
    <property type="match status" value="1"/>
</dbReference>
<gene>
    <name evidence="3" type="ORF">ACFFLH_12530</name>
</gene>
<feature type="domain" description="DUF403" evidence="1">
    <location>
        <begin position="517"/>
        <end position="831"/>
    </location>
</feature>
<dbReference type="Pfam" id="PF04168">
    <property type="entry name" value="Alpha-E"/>
    <property type="match status" value="1"/>
</dbReference>
<proteinExistence type="predicted"/>
<comment type="caution">
    <text evidence="3">The sequence shown here is derived from an EMBL/GenBank/DDBJ whole genome shotgun (WGS) entry which is preliminary data.</text>
</comment>
<dbReference type="SUPFAM" id="SSF56059">
    <property type="entry name" value="Glutathione synthetase ATP-binding domain-like"/>
    <property type="match status" value="1"/>
</dbReference>
<dbReference type="InterPro" id="IPR025841">
    <property type="entry name" value="CP_ATPgrasp_2"/>
</dbReference>
<name>A0ABV5ZD78_9GAMM</name>
<reference evidence="3 4" key="1">
    <citation type="submission" date="2024-09" db="EMBL/GenBank/DDBJ databases">
        <authorList>
            <person name="Sun Q."/>
            <person name="Mori K."/>
        </authorList>
    </citation>
    <scope>NUCLEOTIDE SEQUENCE [LARGE SCALE GENOMIC DNA]</scope>
    <source>
        <strain evidence="3 4">ATCC 51285</strain>
    </source>
</reference>
<dbReference type="Proteomes" id="UP001589628">
    <property type="component" value="Unassembled WGS sequence"/>
</dbReference>
<dbReference type="Gene3D" id="3.30.1490.270">
    <property type="match status" value="1"/>
</dbReference>
<protein>
    <submittedName>
        <fullName evidence="3">Circularly permuted type 2 ATP-grasp protein</fullName>
    </submittedName>
</protein>
<evidence type="ECO:0000313" key="3">
    <source>
        <dbReference type="EMBL" id="MFB9887237.1"/>
    </source>
</evidence>
<dbReference type="PANTHER" id="PTHR34595">
    <property type="entry name" value="BLR5612 PROTEIN"/>
    <property type="match status" value="1"/>
</dbReference>
<accession>A0ABV5ZD78</accession>
<evidence type="ECO:0000259" key="1">
    <source>
        <dbReference type="Pfam" id="PF04168"/>
    </source>
</evidence>
<dbReference type="InterPro" id="IPR007296">
    <property type="entry name" value="DUF403"/>
</dbReference>
<evidence type="ECO:0000259" key="2">
    <source>
        <dbReference type="Pfam" id="PF14403"/>
    </source>
</evidence>
<dbReference type="PANTHER" id="PTHR34595:SF2">
    <property type="entry name" value="BLR2978 PROTEIN"/>
    <property type="match status" value="1"/>
</dbReference>
<dbReference type="RefSeq" id="WP_051527894.1">
    <property type="nucleotide sequence ID" value="NZ_JAUESS010000004.1"/>
</dbReference>
<evidence type="ECO:0000313" key="4">
    <source>
        <dbReference type="Proteomes" id="UP001589628"/>
    </source>
</evidence>
<organism evidence="3 4">
    <name type="scientific">Balneatrix alpica</name>
    <dbReference type="NCBI Taxonomy" id="75684"/>
    <lineage>
        <taxon>Bacteria</taxon>
        <taxon>Pseudomonadati</taxon>
        <taxon>Pseudomonadota</taxon>
        <taxon>Gammaproteobacteria</taxon>
        <taxon>Oceanospirillales</taxon>
        <taxon>Balneatrichaceae</taxon>
        <taxon>Balneatrix</taxon>
    </lineage>
</organism>
<sequence length="849" mass="95115">MTELPSQPNLPTQDASQPGWYPGVAGSFDEAFAAGGQPRQHWQFLYEAISQMGNSVLAERQKKAQHILRDDGATYNLSADSFAQQPWALDVLPNLIDSQEWHQLEAGLIERAQLFDLILKDFYGPRLLLQEGILPAEILYGHPGFLRACQGLFNSQSPQLVLHAADLARAPNGQFQVIGDRTQTPNGSGFALENRIVCSKVMPLLYRNQRVHRLSHFFQTLKHTLSDLAPKKTESPLIVVLTPGAYNESYFEHAYLSNYLGYPLVQGGDLSVRNGHVWLKSLHGLIRVDVILRFVVDHHCDQVELSSNSLHGVPGLLEVVRAGNVVVSNPLGSGVLETPALLKFLPQISRFLLGHEPKLGSVQTWWCGDAEDRAYVESNLQDLIIKPAVRHSHKPSIYGHRLSEKDQQRVLAAIERAPHQYVAQPYLAASHVPTWHEQQLHSRPALLRTFAVAYQDSYTLMAGGLTRVGLSDQQSLVKSQGSPVSKDTWVLADEHEQVLGASSASTPFQDVAQQVILPSRVLENFFWLGRYAERAEASLRLMRTLLLQLNNLDPLPEQGMAMLYRALSGQIAPQTDATFSEAELIQYVLDAKQPNSIRATLNALLNCTEEVKEMLSADTRRIVNDLRDHLKELDQAFAEGLPSAAEESLDPLVTSLLALAGLNNESMLRGVSWKFQEMGRRTERALQIVSLLNATLTERLDELPQHQMLESVLQTMEAMISFRRRYRSRAKIEHGLDLLLVDPSNPRSLLYQLELLRRYLDELPQPVGLPSQLPPEKRLVLEALSQVQLADLAILASSEEPSGKRAKLQAFTQLLDRRLKRFATQLSDKYFDHTAGPQQLVHSQWEGEL</sequence>
<feature type="domain" description="Circularly permuted ATP-grasp type 2" evidence="2">
    <location>
        <begin position="93"/>
        <end position="468"/>
    </location>
</feature>
<dbReference type="InterPro" id="IPR051680">
    <property type="entry name" value="ATP-dep_Glu-Cys_Ligase-2"/>
</dbReference>
<dbReference type="Gene3D" id="3.40.50.11290">
    <property type="match status" value="1"/>
</dbReference>
<keyword evidence="4" id="KW-1185">Reference proteome</keyword>
<dbReference type="EMBL" id="JBHLZN010000004">
    <property type="protein sequence ID" value="MFB9887237.1"/>
    <property type="molecule type" value="Genomic_DNA"/>
</dbReference>